<keyword evidence="14" id="KW-1185">Reference proteome</keyword>
<sequence length="237" mass="26740">MAYTLMLDLPLFLVLLFSVLLLIVLTNHHKKHKKLNLPPGPKGLPPIGNPPQFGALIPHLYLCRLAKIYGPILSLKFGRRQVVRDEENRKLWVVNLLSSKKVEASTLIRPEEVSRVIQKISALSSASKVVNLSDLLMAFTSSIICKAAFGNRACSWPSSSQITSLDKLSGLSSRLEHVFKNMDEFYNQVINDHLDPNRPKSEHEDIADVLLRLQKERSFSFDHSFDNIRANINGTFV</sequence>
<accession>A0A9Q1KP16</accession>
<keyword evidence="4" id="KW-0349">Heme</keyword>
<dbReference type="SUPFAM" id="SSF48264">
    <property type="entry name" value="Cytochrome P450"/>
    <property type="match status" value="1"/>
</dbReference>
<feature type="transmembrane region" description="Helical" evidence="12">
    <location>
        <begin position="6"/>
        <end position="25"/>
    </location>
</feature>
<evidence type="ECO:0000313" key="13">
    <source>
        <dbReference type="EMBL" id="KAJ8446298.1"/>
    </source>
</evidence>
<evidence type="ECO:0000256" key="1">
    <source>
        <dbReference type="ARBA" id="ARBA00001971"/>
    </source>
</evidence>
<comment type="cofactor">
    <cofactor evidence="1">
        <name>heme</name>
        <dbReference type="ChEBI" id="CHEBI:30413"/>
    </cofactor>
</comment>
<dbReference type="GO" id="GO:0016705">
    <property type="term" value="F:oxidoreductase activity, acting on paired donors, with incorporation or reduction of molecular oxygen"/>
    <property type="evidence" value="ECO:0007669"/>
    <property type="project" value="InterPro"/>
</dbReference>
<evidence type="ECO:0000256" key="4">
    <source>
        <dbReference type="ARBA" id="ARBA00022617"/>
    </source>
</evidence>
<comment type="caution">
    <text evidence="13">The sequence shown here is derived from an EMBL/GenBank/DDBJ whole genome shotgun (WGS) entry which is preliminary data.</text>
</comment>
<dbReference type="InterPro" id="IPR001128">
    <property type="entry name" value="Cyt_P450"/>
</dbReference>
<evidence type="ECO:0000256" key="6">
    <source>
        <dbReference type="ARBA" id="ARBA00022723"/>
    </source>
</evidence>
<keyword evidence="9" id="KW-0408">Iron</keyword>
<comment type="subcellular location">
    <subcellularLocation>
        <location evidence="2">Membrane</location>
        <topology evidence="2">Single-pass membrane protein</topology>
    </subcellularLocation>
</comment>
<dbReference type="GO" id="GO:0004497">
    <property type="term" value="F:monooxygenase activity"/>
    <property type="evidence" value="ECO:0007669"/>
    <property type="project" value="InterPro"/>
</dbReference>
<evidence type="ECO:0000256" key="11">
    <source>
        <dbReference type="ARBA" id="ARBA00023136"/>
    </source>
</evidence>
<dbReference type="PANTHER" id="PTHR47955">
    <property type="entry name" value="CYTOCHROME P450 FAMILY 71 PROTEIN"/>
    <property type="match status" value="1"/>
</dbReference>
<keyword evidence="10" id="KW-0503">Monooxygenase</keyword>
<dbReference type="AlphaFoldDB" id="A0A9Q1KP16"/>
<dbReference type="Pfam" id="PF00067">
    <property type="entry name" value="p450"/>
    <property type="match status" value="1"/>
</dbReference>
<dbReference type="EMBL" id="JAKOGI010000057">
    <property type="protein sequence ID" value="KAJ8446298.1"/>
    <property type="molecule type" value="Genomic_DNA"/>
</dbReference>
<evidence type="ECO:0000256" key="10">
    <source>
        <dbReference type="ARBA" id="ARBA00023033"/>
    </source>
</evidence>
<evidence type="ECO:0008006" key="15">
    <source>
        <dbReference type="Google" id="ProtNLM"/>
    </source>
</evidence>
<evidence type="ECO:0000256" key="9">
    <source>
        <dbReference type="ARBA" id="ARBA00023004"/>
    </source>
</evidence>
<dbReference type="InterPro" id="IPR036396">
    <property type="entry name" value="Cyt_P450_sf"/>
</dbReference>
<dbReference type="PANTHER" id="PTHR47955:SF22">
    <property type="entry name" value="CYTOCHROME P450 83B1-LIKE"/>
    <property type="match status" value="1"/>
</dbReference>
<reference evidence="13" key="1">
    <citation type="submission" date="2022-04" db="EMBL/GenBank/DDBJ databases">
        <title>Carnegiea gigantea Genome sequencing and assembly v2.</title>
        <authorList>
            <person name="Copetti D."/>
            <person name="Sanderson M.J."/>
            <person name="Burquez A."/>
            <person name="Wojciechowski M.F."/>
        </authorList>
    </citation>
    <scope>NUCLEOTIDE SEQUENCE</scope>
    <source>
        <strain evidence="13">SGP5-SGP5p</strain>
        <tissue evidence="13">Aerial part</tissue>
    </source>
</reference>
<evidence type="ECO:0000256" key="2">
    <source>
        <dbReference type="ARBA" id="ARBA00004167"/>
    </source>
</evidence>
<keyword evidence="7 12" id="KW-1133">Transmembrane helix</keyword>
<dbReference type="Gene3D" id="1.10.630.10">
    <property type="entry name" value="Cytochrome P450"/>
    <property type="match status" value="1"/>
</dbReference>
<dbReference type="Proteomes" id="UP001153076">
    <property type="component" value="Unassembled WGS sequence"/>
</dbReference>
<evidence type="ECO:0000313" key="14">
    <source>
        <dbReference type="Proteomes" id="UP001153076"/>
    </source>
</evidence>
<dbReference type="GO" id="GO:0020037">
    <property type="term" value="F:heme binding"/>
    <property type="evidence" value="ECO:0007669"/>
    <property type="project" value="InterPro"/>
</dbReference>
<evidence type="ECO:0000256" key="7">
    <source>
        <dbReference type="ARBA" id="ARBA00022989"/>
    </source>
</evidence>
<organism evidence="13 14">
    <name type="scientific">Carnegiea gigantea</name>
    <dbReference type="NCBI Taxonomy" id="171969"/>
    <lineage>
        <taxon>Eukaryota</taxon>
        <taxon>Viridiplantae</taxon>
        <taxon>Streptophyta</taxon>
        <taxon>Embryophyta</taxon>
        <taxon>Tracheophyta</taxon>
        <taxon>Spermatophyta</taxon>
        <taxon>Magnoliopsida</taxon>
        <taxon>eudicotyledons</taxon>
        <taxon>Gunneridae</taxon>
        <taxon>Pentapetalae</taxon>
        <taxon>Caryophyllales</taxon>
        <taxon>Cactineae</taxon>
        <taxon>Cactaceae</taxon>
        <taxon>Cactoideae</taxon>
        <taxon>Echinocereeae</taxon>
        <taxon>Carnegiea</taxon>
    </lineage>
</organism>
<keyword evidence="11 12" id="KW-0472">Membrane</keyword>
<dbReference type="GO" id="GO:0005506">
    <property type="term" value="F:iron ion binding"/>
    <property type="evidence" value="ECO:0007669"/>
    <property type="project" value="InterPro"/>
</dbReference>
<evidence type="ECO:0000256" key="5">
    <source>
        <dbReference type="ARBA" id="ARBA00022692"/>
    </source>
</evidence>
<keyword evidence="6" id="KW-0479">Metal-binding</keyword>
<keyword evidence="8" id="KW-0560">Oxidoreductase</keyword>
<gene>
    <name evidence="13" type="ORF">Cgig2_005829</name>
</gene>
<name>A0A9Q1KP16_9CARY</name>
<evidence type="ECO:0000256" key="8">
    <source>
        <dbReference type="ARBA" id="ARBA00023002"/>
    </source>
</evidence>
<proteinExistence type="inferred from homology"/>
<dbReference type="OrthoDB" id="2789670at2759"/>
<comment type="similarity">
    <text evidence="3">Belongs to the cytochrome P450 family.</text>
</comment>
<keyword evidence="5 12" id="KW-0812">Transmembrane</keyword>
<evidence type="ECO:0000256" key="12">
    <source>
        <dbReference type="SAM" id="Phobius"/>
    </source>
</evidence>
<protein>
    <recommendedName>
        <fullName evidence="15">Cytochrome P450</fullName>
    </recommendedName>
</protein>
<evidence type="ECO:0000256" key="3">
    <source>
        <dbReference type="ARBA" id="ARBA00010617"/>
    </source>
</evidence>